<accession>A0A1M5PUV3</accession>
<gene>
    <name evidence="2" type="ORF">SAMN05444169_5502</name>
</gene>
<evidence type="ECO:0000313" key="3">
    <source>
        <dbReference type="Proteomes" id="UP000190675"/>
    </source>
</evidence>
<name>A0A1M5PUV3_9BRAD</name>
<protein>
    <submittedName>
        <fullName evidence="2">Uncharacterized protein</fullName>
    </submittedName>
</protein>
<reference evidence="2 3" key="1">
    <citation type="submission" date="2016-11" db="EMBL/GenBank/DDBJ databases">
        <authorList>
            <person name="Jaros S."/>
            <person name="Januszkiewicz K."/>
            <person name="Wedrychowicz H."/>
        </authorList>
    </citation>
    <scope>NUCLEOTIDE SEQUENCE [LARGE SCALE GENOMIC DNA]</scope>
    <source>
        <strain evidence="2 3">GAS242</strain>
    </source>
</reference>
<proteinExistence type="predicted"/>
<dbReference type="AlphaFoldDB" id="A0A1M5PUV3"/>
<feature type="compositionally biased region" description="Basic and acidic residues" evidence="1">
    <location>
        <begin position="53"/>
        <end position="62"/>
    </location>
</feature>
<feature type="region of interest" description="Disordered" evidence="1">
    <location>
        <begin position="51"/>
        <end position="75"/>
    </location>
</feature>
<dbReference type="Proteomes" id="UP000190675">
    <property type="component" value="Chromosome I"/>
</dbReference>
<organism evidence="2 3">
    <name type="scientific">Bradyrhizobium erythrophlei</name>
    <dbReference type="NCBI Taxonomy" id="1437360"/>
    <lineage>
        <taxon>Bacteria</taxon>
        <taxon>Pseudomonadati</taxon>
        <taxon>Pseudomonadota</taxon>
        <taxon>Alphaproteobacteria</taxon>
        <taxon>Hyphomicrobiales</taxon>
        <taxon>Nitrobacteraceae</taxon>
        <taxon>Bradyrhizobium</taxon>
    </lineage>
</organism>
<evidence type="ECO:0000256" key="1">
    <source>
        <dbReference type="SAM" id="MobiDB-lite"/>
    </source>
</evidence>
<evidence type="ECO:0000313" key="2">
    <source>
        <dbReference type="EMBL" id="SHH05787.1"/>
    </source>
</evidence>
<sequence>MSGNIFNSNGTRVAVLNGAEVFDLDGKKIYELKGINLYRLSGELVGHLNSAHGSERRLDRSTDGLFPVRGRSRQI</sequence>
<dbReference type="OrthoDB" id="8241643at2"/>
<dbReference type="EMBL" id="LT670818">
    <property type="protein sequence ID" value="SHH05787.1"/>
    <property type="molecule type" value="Genomic_DNA"/>
</dbReference>
<dbReference type="RefSeq" id="WP_079568639.1">
    <property type="nucleotide sequence ID" value="NZ_LT670818.1"/>
</dbReference>